<reference evidence="1 2" key="1">
    <citation type="journal article" date="2025" name="Microbiol. Resour. Announc.">
        <title>Draft genome sequences for Neonectria magnoliae and Neonectria punicea, canker pathogens of Liriodendron tulipifera and Acer saccharum in West Virginia.</title>
        <authorList>
            <person name="Petronek H.M."/>
            <person name="Kasson M.T."/>
            <person name="Metheny A.M."/>
            <person name="Stauder C.M."/>
            <person name="Lovett B."/>
            <person name="Lynch S.C."/>
            <person name="Garnas J.R."/>
            <person name="Kasson L.R."/>
            <person name="Stajich J.E."/>
        </authorList>
    </citation>
    <scope>NUCLEOTIDE SEQUENCE [LARGE SCALE GENOMIC DNA]</scope>
    <source>
        <strain evidence="1 2">NRRL 64653</strain>
    </source>
</reference>
<dbReference type="Proteomes" id="UP001498476">
    <property type="component" value="Unassembled WGS sequence"/>
</dbReference>
<name>A0ABR1GHG9_9HYPO</name>
<dbReference type="EMBL" id="JAZAVJ010000451">
    <property type="protein sequence ID" value="KAK7397687.1"/>
    <property type="molecule type" value="Genomic_DNA"/>
</dbReference>
<feature type="non-terminal residue" evidence="1">
    <location>
        <position position="1"/>
    </location>
</feature>
<evidence type="ECO:0000313" key="2">
    <source>
        <dbReference type="Proteomes" id="UP001498476"/>
    </source>
</evidence>
<protein>
    <submittedName>
        <fullName evidence="1">Uncharacterized protein</fullName>
    </submittedName>
</protein>
<proteinExistence type="predicted"/>
<comment type="caution">
    <text evidence="1">The sequence shown here is derived from an EMBL/GenBank/DDBJ whole genome shotgun (WGS) entry which is preliminary data.</text>
</comment>
<evidence type="ECO:0000313" key="1">
    <source>
        <dbReference type="EMBL" id="KAK7397687.1"/>
    </source>
</evidence>
<organism evidence="1 2">
    <name type="scientific">Neonectria punicea</name>
    <dbReference type="NCBI Taxonomy" id="979145"/>
    <lineage>
        <taxon>Eukaryota</taxon>
        <taxon>Fungi</taxon>
        <taxon>Dikarya</taxon>
        <taxon>Ascomycota</taxon>
        <taxon>Pezizomycotina</taxon>
        <taxon>Sordariomycetes</taxon>
        <taxon>Hypocreomycetidae</taxon>
        <taxon>Hypocreales</taxon>
        <taxon>Nectriaceae</taxon>
        <taxon>Neonectria</taxon>
    </lineage>
</organism>
<keyword evidence="2" id="KW-1185">Reference proteome</keyword>
<sequence>AAPSGNLLPAYFHKFEVILGRALQFIPSVNSLRINSERIISNGISAFLSITFKPSATISRD</sequence>
<accession>A0ABR1GHG9</accession>
<gene>
    <name evidence="1" type="ORF">QQX98_012946</name>
</gene>